<dbReference type="PANTHER" id="PTHR17985">
    <property type="entry name" value="SER/THR-RICH PROTEIN T10 IN DGCR REGION"/>
    <property type="match status" value="1"/>
</dbReference>
<dbReference type="EMBL" id="DMND01000175">
    <property type="protein sequence ID" value="HAN28627.1"/>
    <property type="molecule type" value="Genomic_DNA"/>
</dbReference>
<accession>A0A3C1KPP4</accession>
<sequence length="268" mass="29584">MCLIVFGWKVLTTTPLLLAANRDEFHRRPTAAAGFWSDHPTLLAGRDLEAGGTWMGVTEAGRFAAVTNFRDPAQTAPAARSRGELAVNFLTADLSAEGYLHQVALAAEDYAGFNLLVGDSEELWYYSNRLAGEPAKPLSPGIYGLSNERLDTPWPKLLRARSRLAAVVDRGNLDHDTLQATVSDRELAQEHALHPSEQAAHMDRRLSAQFIVPPEYGTRACTTLWLQRPDHEDGGILDWRECQFDPAGKQAACNAYRFPVTLSRAGRE</sequence>
<reference evidence="1 2" key="1">
    <citation type="journal article" date="2018" name="Nat. Biotechnol.">
        <title>A standardized bacterial taxonomy based on genome phylogeny substantially revises the tree of life.</title>
        <authorList>
            <person name="Parks D.H."/>
            <person name="Chuvochina M."/>
            <person name="Waite D.W."/>
            <person name="Rinke C."/>
            <person name="Skarshewski A."/>
            <person name="Chaumeil P.A."/>
            <person name="Hugenholtz P."/>
        </authorList>
    </citation>
    <scope>NUCLEOTIDE SEQUENCE [LARGE SCALE GENOMIC DNA]</scope>
    <source>
        <strain evidence="1">UBA9158</strain>
    </source>
</reference>
<dbReference type="InterPro" id="IPR008551">
    <property type="entry name" value="TANGO2"/>
</dbReference>
<organism evidence="1 2">
    <name type="scientific">Haliea salexigens</name>
    <dbReference type="NCBI Taxonomy" id="287487"/>
    <lineage>
        <taxon>Bacteria</taxon>
        <taxon>Pseudomonadati</taxon>
        <taxon>Pseudomonadota</taxon>
        <taxon>Gammaproteobacteria</taxon>
        <taxon>Cellvibrionales</taxon>
        <taxon>Halieaceae</taxon>
        <taxon>Haliea</taxon>
    </lineage>
</organism>
<dbReference type="PANTHER" id="PTHR17985:SF8">
    <property type="entry name" value="TRANSPORT AND GOLGI ORGANIZATION PROTEIN 2 HOMOLOG"/>
    <property type="match status" value="1"/>
</dbReference>
<evidence type="ECO:0000313" key="1">
    <source>
        <dbReference type="EMBL" id="HAN28627.1"/>
    </source>
</evidence>
<protein>
    <recommendedName>
        <fullName evidence="3">NRDE family protein</fullName>
    </recommendedName>
</protein>
<dbReference type="Pfam" id="PF05742">
    <property type="entry name" value="TANGO2"/>
    <property type="match status" value="1"/>
</dbReference>
<evidence type="ECO:0000313" key="2">
    <source>
        <dbReference type="Proteomes" id="UP000259273"/>
    </source>
</evidence>
<comment type="caution">
    <text evidence="1">The sequence shown here is derived from an EMBL/GenBank/DDBJ whole genome shotgun (WGS) entry which is preliminary data.</text>
</comment>
<proteinExistence type="predicted"/>
<evidence type="ECO:0008006" key="3">
    <source>
        <dbReference type="Google" id="ProtNLM"/>
    </source>
</evidence>
<name>A0A3C1KPP4_9GAMM</name>
<dbReference type="STRING" id="1121937.GCA_000423125_02491"/>
<dbReference type="AlphaFoldDB" id="A0A3C1KPP4"/>
<dbReference type="Proteomes" id="UP000259273">
    <property type="component" value="Unassembled WGS sequence"/>
</dbReference>
<gene>
    <name evidence="1" type="ORF">DCP75_13055</name>
</gene>